<dbReference type="InterPro" id="IPR013736">
    <property type="entry name" value="Xaa-Pro_dipept_C"/>
</dbReference>
<dbReference type="Pfam" id="PF08530">
    <property type="entry name" value="PepX_C"/>
    <property type="match status" value="1"/>
</dbReference>
<dbReference type="OrthoDB" id="9806163at2"/>
<dbReference type="InterPro" id="IPR050585">
    <property type="entry name" value="Xaa-Pro_dipeptidyl-ppase/CocE"/>
</dbReference>
<dbReference type="PANTHER" id="PTHR43056:SF10">
    <property type="entry name" value="COCE_NOND FAMILY, PUTATIVE (AFU_ORTHOLOGUE AFUA_7G00600)-RELATED"/>
    <property type="match status" value="1"/>
</dbReference>
<keyword evidence="4" id="KW-1185">Reference proteome</keyword>
<gene>
    <name evidence="3" type="ORF">EDC64_103209</name>
</gene>
<dbReference type="Gene3D" id="1.10.3020.20">
    <property type="match status" value="1"/>
</dbReference>
<protein>
    <recommendedName>
        <fullName evidence="2">Xaa-Pro dipeptidyl-peptidase C-terminal domain-containing protein</fullName>
    </recommendedName>
</protein>
<proteinExistence type="predicted"/>
<keyword evidence="1" id="KW-0378">Hydrolase</keyword>
<organism evidence="3 4">
    <name type="scientific">Aquabacter spiritensis</name>
    <dbReference type="NCBI Taxonomy" id="933073"/>
    <lineage>
        <taxon>Bacteria</taxon>
        <taxon>Pseudomonadati</taxon>
        <taxon>Pseudomonadota</taxon>
        <taxon>Alphaproteobacteria</taxon>
        <taxon>Hyphomicrobiales</taxon>
        <taxon>Xanthobacteraceae</taxon>
        <taxon>Aquabacter</taxon>
    </lineage>
</organism>
<evidence type="ECO:0000259" key="2">
    <source>
        <dbReference type="SMART" id="SM00939"/>
    </source>
</evidence>
<evidence type="ECO:0000256" key="1">
    <source>
        <dbReference type="ARBA" id="ARBA00022801"/>
    </source>
</evidence>
<dbReference type="SUPFAM" id="SSF53474">
    <property type="entry name" value="alpha/beta-Hydrolases"/>
    <property type="match status" value="1"/>
</dbReference>
<evidence type="ECO:0000313" key="4">
    <source>
        <dbReference type="Proteomes" id="UP000294664"/>
    </source>
</evidence>
<dbReference type="InterPro" id="IPR029058">
    <property type="entry name" value="AB_hydrolase_fold"/>
</dbReference>
<dbReference type="InterPro" id="IPR008979">
    <property type="entry name" value="Galactose-bd-like_sf"/>
</dbReference>
<dbReference type="GO" id="GO:0008239">
    <property type="term" value="F:dipeptidyl-peptidase activity"/>
    <property type="evidence" value="ECO:0007669"/>
    <property type="project" value="InterPro"/>
</dbReference>
<dbReference type="EMBL" id="SMAI01000003">
    <property type="protein sequence ID" value="TCT06105.1"/>
    <property type="molecule type" value="Genomic_DNA"/>
</dbReference>
<reference evidence="3 4" key="1">
    <citation type="submission" date="2019-03" db="EMBL/GenBank/DDBJ databases">
        <title>Genomic Encyclopedia of Type Strains, Phase IV (KMG-IV): sequencing the most valuable type-strain genomes for metagenomic binning, comparative biology and taxonomic classification.</title>
        <authorList>
            <person name="Goeker M."/>
        </authorList>
    </citation>
    <scope>NUCLEOTIDE SEQUENCE [LARGE SCALE GENOMIC DNA]</scope>
    <source>
        <strain evidence="3 4">DSM 9035</strain>
    </source>
</reference>
<sequence length="579" mass="64769">MSDKSEVRDGMRIDWDVPITMDDGVVLRADIFRPLGEAKVPAILTYGPYGKGLAFQDGYKTAWDIMARDYPDALEGSTNKYQSWEVPDPEKWVPDGYACVRIDSRGAGRSEGFLSVHSPRETKDIYDCIEWLAEQNWCSGKVGMNGISYFAANQWRIAAQQPPHLAAICVWEGFADNYRDATHHGGILSVFRKNWQDMQVKTVQHGLGARGPKSRVTGEWVCGPETLPEEELAKNRADMPGDLLRNHLDGDYYRALGGDLSKITVPLLSAGNWGGQGLHLRGNVEGFLQAASEHKWLEIHGGAHWAEFYTDYGVDIQKRFLGYFLKGEETGWDTQPKVQIQIRRPGEIKFPVRHEHEWPLARTQWTKFYLDPAAKSLSPTPPTQAAALDYEAMGEGLTFLTPPLDSELEITGPSAAKLFLSSKTRDADVFLVLRVFDPAGVEVVFYGALDPHTPVGQGWLRASHRKLDPARSLPYRPYHPHDEVWPLTPDKPEELDIEIWPTCIVVPKGYRIGLTVRGRDYEWAGAAATLSNMKNPMKGCGPFVHDDPQDRPADVFGSTNTLHVSPERAPYLLLPVIPA</sequence>
<comment type="caution">
    <text evidence="3">The sequence shown here is derived from an EMBL/GenBank/DDBJ whole genome shotgun (WGS) entry which is preliminary data.</text>
</comment>
<name>A0A4R3M4J9_9HYPH</name>
<dbReference type="Gene3D" id="3.40.50.1820">
    <property type="entry name" value="alpha/beta hydrolase"/>
    <property type="match status" value="1"/>
</dbReference>
<dbReference type="PANTHER" id="PTHR43056">
    <property type="entry name" value="PEPTIDASE S9 PROLYL OLIGOPEPTIDASE"/>
    <property type="match status" value="1"/>
</dbReference>
<dbReference type="Proteomes" id="UP000294664">
    <property type="component" value="Unassembled WGS sequence"/>
</dbReference>
<dbReference type="AlphaFoldDB" id="A0A4R3M4J9"/>
<dbReference type="Gene3D" id="2.60.120.260">
    <property type="entry name" value="Galactose-binding domain-like"/>
    <property type="match status" value="1"/>
</dbReference>
<dbReference type="RefSeq" id="WP_132030622.1">
    <property type="nucleotide sequence ID" value="NZ_SMAI01000003.1"/>
</dbReference>
<dbReference type="InterPro" id="IPR005674">
    <property type="entry name" value="CocE/Ser_esterase"/>
</dbReference>
<dbReference type="Pfam" id="PF02129">
    <property type="entry name" value="Peptidase_S15"/>
    <property type="match status" value="1"/>
</dbReference>
<dbReference type="InterPro" id="IPR000383">
    <property type="entry name" value="Xaa-Pro-like_dom"/>
</dbReference>
<dbReference type="SUPFAM" id="SSF49785">
    <property type="entry name" value="Galactose-binding domain-like"/>
    <property type="match status" value="1"/>
</dbReference>
<accession>A0A4R3M4J9</accession>
<feature type="domain" description="Xaa-Pro dipeptidyl-peptidase C-terminal" evidence="2">
    <location>
        <begin position="318"/>
        <end position="573"/>
    </location>
</feature>
<evidence type="ECO:0000313" key="3">
    <source>
        <dbReference type="EMBL" id="TCT06105.1"/>
    </source>
</evidence>
<dbReference type="SMART" id="SM00939">
    <property type="entry name" value="PepX_C"/>
    <property type="match status" value="1"/>
</dbReference>
<dbReference type="NCBIfam" id="TIGR00976">
    <property type="entry name" value="CocE_NonD"/>
    <property type="match status" value="1"/>
</dbReference>